<name>A0A9P8I330_9PEZI</name>
<reference evidence="1" key="1">
    <citation type="submission" date="2021-03" db="EMBL/GenBank/DDBJ databases">
        <title>Comparative genomics and phylogenomic investigation of the class Geoglossomycetes provide insights into ecological specialization and systematics.</title>
        <authorList>
            <person name="Melie T."/>
            <person name="Pirro S."/>
            <person name="Miller A.N."/>
            <person name="Quandt A."/>
        </authorList>
    </citation>
    <scope>NUCLEOTIDE SEQUENCE</scope>
    <source>
        <strain evidence="1">GBOQ0MN5Z8</strain>
    </source>
</reference>
<evidence type="ECO:0000313" key="1">
    <source>
        <dbReference type="EMBL" id="KAH0537937.1"/>
    </source>
</evidence>
<protein>
    <submittedName>
        <fullName evidence="1">Uncharacterized protein</fullName>
    </submittedName>
</protein>
<comment type="caution">
    <text evidence="1">The sequence shown here is derived from an EMBL/GenBank/DDBJ whole genome shotgun (WGS) entry which is preliminary data.</text>
</comment>
<keyword evidence="2" id="KW-1185">Reference proteome</keyword>
<proteinExistence type="predicted"/>
<sequence>MQRIGISDRHGTCLESFCGGVVNIVDTCILYLQPMFSKRKQASATRLPALGWSKTHSTEWHRKIEPAMVQHKALNVGQDSMQYFPLYLLRDLTDDYLRKKSTNLTSDETDTRLAGLVKVHPAKDVAIVAYTHTLSAKAVRDLLCGELQVDLGCHTGLLTFLQVTVAISLLNTDAVKPLEAQCTQTLIRLSSLDVLTVGRDLIMYFTLLAANSRTNLLLHPSIDAIPHNACTNLAAQLEAMRLDKRWQRAHAASEWLTKLSRTSRIIEGPLDASFLELEGPDFISGGRATLREGLMPQRNFRSGFSIRYGQFLIRLENDSKSNAHGILDRLLEILDRAQLVSTSAVSLFTHMCVRNTADDKALQTLELLIETGNPSDLSGLPSCQSLQNTLSSRVVNTIQETMLKMQDKFCEQLQGGWSGDGSGTKLHVFGQSLLDASWVQPMLSEGIRSLLSRWPQAEDVSALFSLWSGAQGTSLKASSELIEMIDAYCISCLAGCDSVSEETGNIIDGLINLWRRPPDSKRRTAALAIATRFTIPFPILRRCLVELYDMSDKFVHEVSLIVSKDTDMACVNFARLLASQRLANTARIGCWRDLLQYMIEQHSSTLVDYTLTNFGVEPWLKWLDGLRKIFGDGIHSSLPILGGPFFRWTERLSTNYLAILTSFEKSVGAPRWILMGWEESETIIPFLDPPGKPDKGPYQPATEFMVALLAPDGSNSKQICRALALLTRTTAHGTRACLRMLEVHQKPPKQITEVLLAGWLQSAEMTRRDILALKEMATTLDIKVHVDNNPLRASSQAASDFLDNEYCTILEEAVRLESIRLTLKAHDVQRTSRLLASLSIEDPSTIEDAVSGTVMRNKSEPL</sequence>
<dbReference type="OrthoDB" id="109543at2759"/>
<dbReference type="EMBL" id="JAGHQL010000127">
    <property type="protein sequence ID" value="KAH0537937.1"/>
    <property type="molecule type" value="Genomic_DNA"/>
</dbReference>
<gene>
    <name evidence="1" type="ORF">FGG08_005387</name>
</gene>
<dbReference type="AlphaFoldDB" id="A0A9P8I330"/>
<organism evidence="1 2">
    <name type="scientific">Glutinoglossum americanum</name>
    <dbReference type="NCBI Taxonomy" id="1670608"/>
    <lineage>
        <taxon>Eukaryota</taxon>
        <taxon>Fungi</taxon>
        <taxon>Dikarya</taxon>
        <taxon>Ascomycota</taxon>
        <taxon>Pezizomycotina</taxon>
        <taxon>Geoglossomycetes</taxon>
        <taxon>Geoglossales</taxon>
        <taxon>Geoglossaceae</taxon>
        <taxon>Glutinoglossum</taxon>
    </lineage>
</organism>
<dbReference type="Proteomes" id="UP000698800">
    <property type="component" value="Unassembled WGS sequence"/>
</dbReference>
<accession>A0A9P8I330</accession>
<evidence type="ECO:0000313" key="2">
    <source>
        <dbReference type="Proteomes" id="UP000698800"/>
    </source>
</evidence>